<keyword evidence="4" id="KW-0633">Potassium transport</keyword>
<dbReference type="RefSeq" id="WP_286276491.1">
    <property type="nucleotide sequence ID" value="NZ_AP027731.1"/>
</dbReference>
<reference evidence="15" key="1">
    <citation type="journal article" date="2019" name="Int. J. Syst. Evol. Microbiol.">
        <title>The Global Catalogue of Microorganisms (GCM) 10K type strain sequencing project: providing services to taxonomists for standard genome sequencing and annotation.</title>
        <authorList>
            <consortium name="The Broad Institute Genomics Platform"/>
            <consortium name="The Broad Institute Genome Sequencing Center for Infectious Disease"/>
            <person name="Wu L."/>
            <person name="Ma J."/>
        </authorList>
    </citation>
    <scope>NUCLEOTIDE SEQUENCE [LARGE SCALE GENOMIC DNA]</scope>
    <source>
        <strain evidence="15">NBRC 108725</strain>
    </source>
</reference>
<comment type="catalytic activity">
    <reaction evidence="12">
        <text>K(+)(in) = K(+)(out)</text>
        <dbReference type="Rhea" id="RHEA:29463"/>
        <dbReference type="ChEBI" id="CHEBI:29103"/>
    </reaction>
</comment>
<proteinExistence type="inferred from homology"/>
<comment type="similarity">
    <text evidence="2">Belongs to the TMEM175 family.</text>
</comment>
<evidence type="ECO:0000256" key="3">
    <source>
        <dbReference type="ARBA" id="ARBA00022448"/>
    </source>
</evidence>
<feature type="transmembrane region" description="Helical" evidence="13">
    <location>
        <begin position="50"/>
        <end position="69"/>
    </location>
</feature>
<organism evidence="14 15">
    <name type="scientific">Naasia aerilata</name>
    <dbReference type="NCBI Taxonomy" id="1162966"/>
    <lineage>
        <taxon>Bacteria</taxon>
        <taxon>Bacillati</taxon>
        <taxon>Actinomycetota</taxon>
        <taxon>Actinomycetes</taxon>
        <taxon>Micrococcales</taxon>
        <taxon>Microbacteriaceae</taxon>
        <taxon>Naasia</taxon>
    </lineage>
</organism>
<keyword evidence="8 13" id="KW-1133">Transmembrane helix</keyword>
<accession>A0ABN6XN77</accession>
<keyword evidence="5 13" id="KW-0812">Transmembrane</keyword>
<evidence type="ECO:0000256" key="2">
    <source>
        <dbReference type="ARBA" id="ARBA00006920"/>
    </source>
</evidence>
<evidence type="ECO:0000313" key="15">
    <source>
        <dbReference type="Proteomes" id="UP001321498"/>
    </source>
</evidence>
<comment type="subcellular location">
    <subcellularLocation>
        <location evidence="1">Membrane</location>
        <topology evidence="1">Multi-pass membrane protein</topology>
    </subcellularLocation>
</comment>
<evidence type="ECO:0000256" key="4">
    <source>
        <dbReference type="ARBA" id="ARBA00022538"/>
    </source>
</evidence>
<keyword evidence="3" id="KW-0813">Transport</keyword>
<feature type="transmembrane region" description="Helical" evidence="13">
    <location>
        <begin position="116"/>
        <end position="137"/>
    </location>
</feature>
<dbReference type="Pfam" id="PF06736">
    <property type="entry name" value="TMEM175"/>
    <property type="match status" value="1"/>
</dbReference>
<evidence type="ECO:0000256" key="12">
    <source>
        <dbReference type="ARBA" id="ARBA00034430"/>
    </source>
</evidence>
<feature type="transmembrane region" description="Helical" evidence="13">
    <location>
        <begin position="157"/>
        <end position="174"/>
    </location>
</feature>
<evidence type="ECO:0000256" key="9">
    <source>
        <dbReference type="ARBA" id="ARBA00023065"/>
    </source>
</evidence>
<evidence type="ECO:0000256" key="13">
    <source>
        <dbReference type="SAM" id="Phobius"/>
    </source>
</evidence>
<name>A0ABN6XN77_9MICO</name>
<keyword evidence="11" id="KW-0407">Ion channel</keyword>
<evidence type="ECO:0000313" key="14">
    <source>
        <dbReference type="EMBL" id="BDZ46421.1"/>
    </source>
</evidence>
<dbReference type="EMBL" id="AP027731">
    <property type="protein sequence ID" value="BDZ46421.1"/>
    <property type="molecule type" value="Genomic_DNA"/>
</dbReference>
<evidence type="ECO:0000256" key="5">
    <source>
        <dbReference type="ARBA" id="ARBA00022692"/>
    </source>
</evidence>
<keyword evidence="9" id="KW-0406">Ion transport</keyword>
<protein>
    <submittedName>
        <fullName evidence="14">DUF1211 domain-containing membrane protein</fullName>
    </submittedName>
</protein>
<keyword evidence="15" id="KW-1185">Reference proteome</keyword>
<evidence type="ECO:0000256" key="11">
    <source>
        <dbReference type="ARBA" id="ARBA00023303"/>
    </source>
</evidence>
<dbReference type="InterPro" id="IPR010617">
    <property type="entry name" value="TMEM175-like"/>
</dbReference>
<evidence type="ECO:0000256" key="6">
    <source>
        <dbReference type="ARBA" id="ARBA00022826"/>
    </source>
</evidence>
<gene>
    <name evidence="14" type="ORF">GCM10025866_23300</name>
</gene>
<keyword evidence="10 13" id="KW-0472">Membrane</keyword>
<evidence type="ECO:0000256" key="1">
    <source>
        <dbReference type="ARBA" id="ARBA00004141"/>
    </source>
</evidence>
<evidence type="ECO:0000256" key="10">
    <source>
        <dbReference type="ARBA" id="ARBA00023136"/>
    </source>
</evidence>
<dbReference type="Proteomes" id="UP001321498">
    <property type="component" value="Chromosome"/>
</dbReference>
<keyword evidence="7" id="KW-0630">Potassium</keyword>
<keyword evidence="6" id="KW-0631">Potassium channel</keyword>
<sequence>MATTRGLERLVFFTDAITAIAITLLILPLVEVVPDIAAEGGSIGVLFDGYFGQILGFLISFAVIARLWFAHHQLFEHVGAYSGRLVFLTVLWAFTIVLLPLPTALTAQLNPSPGLVAFYIGTMAASSLVLTAMSVLIRRTPDIQAADNPITPRSFAASYWVSAGFVLALILGTAIPALNYWALFVLFVTPTIGALIRRRRERG</sequence>
<feature type="transmembrane region" description="Helical" evidence="13">
    <location>
        <begin position="12"/>
        <end position="30"/>
    </location>
</feature>
<evidence type="ECO:0000256" key="8">
    <source>
        <dbReference type="ARBA" id="ARBA00022989"/>
    </source>
</evidence>
<feature type="transmembrane region" description="Helical" evidence="13">
    <location>
        <begin position="180"/>
        <end position="196"/>
    </location>
</feature>
<feature type="transmembrane region" description="Helical" evidence="13">
    <location>
        <begin position="81"/>
        <end position="101"/>
    </location>
</feature>
<evidence type="ECO:0000256" key="7">
    <source>
        <dbReference type="ARBA" id="ARBA00022958"/>
    </source>
</evidence>